<dbReference type="InterPro" id="IPR020904">
    <property type="entry name" value="Sc_DH/Rdtase_CS"/>
</dbReference>
<comment type="similarity">
    <text evidence="2">Belongs to the short-chain dehydrogenases/reductases (SDR) family.</text>
</comment>
<comment type="pathway">
    <text evidence="4">Carbohydrate metabolism; D-arabinitol metabolism.</text>
</comment>
<dbReference type="STRING" id="158441.A0A226CX53"/>
<dbReference type="EMBL" id="LNIX01000055">
    <property type="protein sequence ID" value="OXA37533.1"/>
    <property type="molecule type" value="Genomic_DNA"/>
</dbReference>
<gene>
    <name evidence="7" type="ORF">Fcan01_27655</name>
</gene>
<dbReference type="InterPro" id="IPR036291">
    <property type="entry name" value="NAD(P)-bd_dom_sf"/>
</dbReference>
<dbReference type="GO" id="GO:0005975">
    <property type="term" value="P:carbohydrate metabolic process"/>
    <property type="evidence" value="ECO:0007669"/>
    <property type="project" value="UniProtKB-ARBA"/>
</dbReference>
<keyword evidence="3" id="KW-0560">Oxidoreductase</keyword>
<dbReference type="Gene3D" id="3.40.50.720">
    <property type="entry name" value="NAD(P)-binding Rossmann-like Domain"/>
    <property type="match status" value="1"/>
</dbReference>
<dbReference type="OMA" id="YKCSVQN"/>
<dbReference type="AlphaFoldDB" id="A0A226CX53"/>
<evidence type="ECO:0000256" key="1">
    <source>
        <dbReference type="ARBA" id="ARBA00005194"/>
    </source>
</evidence>
<evidence type="ECO:0000256" key="3">
    <source>
        <dbReference type="ARBA" id="ARBA00023002"/>
    </source>
</evidence>
<protein>
    <recommendedName>
        <fullName evidence="6">D-arabinitol 2-dehydrogenase [ribulose-forming]</fullName>
        <ecNumber evidence="5">1.1.1.250</ecNumber>
    </recommendedName>
</protein>
<dbReference type="PANTHER" id="PTHR42760">
    <property type="entry name" value="SHORT-CHAIN DEHYDROGENASES/REDUCTASES FAMILY MEMBER"/>
    <property type="match status" value="1"/>
</dbReference>
<dbReference type="OrthoDB" id="1888931at2759"/>
<dbReference type="SUPFAM" id="SSF51735">
    <property type="entry name" value="NAD(P)-binding Rossmann-fold domains"/>
    <property type="match status" value="1"/>
</dbReference>
<evidence type="ECO:0000313" key="7">
    <source>
        <dbReference type="EMBL" id="OXA37533.1"/>
    </source>
</evidence>
<name>A0A226CX53_FOLCA</name>
<evidence type="ECO:0000256" key="2">
    <source>
        <dbReference type="ARBA" id="ARBA00006484"/>
    </source>
</evidence>
<dbReference type="Pfam" id="PF13561">
    <property type="entry name" value="adh_short_C2"/>
    <property type="match status" value="1"/>
</dbReference>
<dbReference type="PRINTS" id="PR00081">
    <property type="entry name" value="GDHRDH"/>
</dbReference>
<organism evidence="7 8">
    <name type="scientific">Folsomia candida</name>
    <name type="common">Springtail</name>
    <dbReference type="NCBI Taxonomy" id="158441"/>
    <lineage>
        <taxon>Eukaryota</taxon>
        <taxon>Metazoa</taxon>
        <taxon>Ecdysozoa</taxon>
        <taxon>Arthropoda</taxon>
        <taxon>Hexapoda</taxon>
        <taxon>Collembola</taxon>
        <taxon>Entomobryomorpha</taxon>
        <taxon>Isotomoidea</taxon>
        <taxon>Isotomidae</taxon>
        <taxon>Proisotominae</taxon>
        <taxon>Folsomia</taxon>
    </lineage>
</organism>
<sequence length="298" mass="32234">MDDEIQKLVQSALDKAPSTVEAELKQIQELLLKRKNTEDLYSNGVLSKFRLDGQVALVTGSGQGIGRSLAHALGEAGCSVVVADINQTTATHVAAELGAKGIPNLAVKVDISQKSDVDEMMRITLEKFGQLHIACNNAAISSQSDAEFTEEAEWDSIFGVDLKGTFHCCQVEGKHMLEKGYGRIINTASIIGSIVTRPNRQSVYNTSKAGVIHMTKSLAAEWAGRGVTVNCISPGYVDTDLIRTEKYLPFRTQWVKDTPMGRLGDVEEMTGAVIYLASSLSSFTTGSDIIIDGGYTLW</sequence>
<dbReference type="EC" id="1.1.1.250" evidence="5"/>
<dbReference type="PRINTS" id="PR00080">
    <property type="entry name" value="SDRFAMILY"/>
</dbReference>
<comment type="pathway">
    <text evidence="1">Lipid metabolism; fatty acid biosynthesis.</text>
</comment>
<evidence type="ECO:0000256" key="6">
    <source>
        <dbReference type="ARBA" id="ARBA00070881"/>
    </source>
</evidence>
<dbReference type="Proteomes" id="UP000198287">
    <property type="component" value="Unassembled WGS sequence"/>
</dbReference>
<dbReference type="PANTHER" id="PTHR42760:SF115">
    <property type="entry name" value="3-OXOACYL-[ACYL-CARRIER-PROTEIN] REDUCTASE FABG"/>
    <property type="match status" value="1"/>
</dbReference>
<comment type="caution">
    <text evidence="7">The sequence shown here is derived from an EMBL/GenBank/DDBJ whole genome shotgun (WGS) entry which is preliminary data.</text>
</comment>
<accession>A0A226CX53</accession>
<evidence type="ECO:0000256" key="4">
    <source>
        <dbReference type="ARBA" id="ARBA00060719"/>
    </source>
</evidence>
<dbReference type="InterPro" id="IPR002347">
    <property type="entry name" value="SDR_fam"/>
</dbReference>
<evidence type="ECO:0000313" key="8">
    <source>
        <dbReference type="Proteomes" id="UP000198287"/>
    </source>
</evidence>
<evidence type="ECO:0000256" key="5">
    <source>
        <dbReference type="ARBA" id="ARBA00066831"/>
    </source>
</evidence>
<dbReference type="GO" id="GO:0047038">
    <property type="term" value="F:D-arabinitol 2-dehydrogenase activity"/>
    <property type="evidence" value="ECO:0007669"/>
    <property type="project" value="UniProtKB-EC"/>
</dbReference>
<proteinExistence type="inferred from homology"/>
<keyword evidence="8" id="KW-1185">Reference proteome</keyword>
<dbReference type="FunFam" id="3.40.50.720:FF:000240">
    <property type="entry name" value="SDR family oxidoreductase"/>
    <property type="match status" value="1"/>
</dbReference>
<dbReference type="PROSITE" id="PS00061">
    <property type="entry name" value="ADH_SHORT"/>
    <property type="match status" value="1"/>
</dbReference>
<reference evidence="7 8" key="1">
    <citation type="submission" date="2015-12" db="EMBL/GenBank/DDBJ databases">
        <title>The genome of Folsomia candida.</title>
        <authorList>
            <person name="Faddeeva A."/>
            <person name="Derks M.F."/>
            <person name="Anvar Y."/>
            <person name="Smit S."/>
            <person name="Van Straalen N."/>
            <person name="Roelofs D."/>
        </authorList>
    </citation>
    <scope>NUCLEOTIDE SEQUENCE [LARGE SCALE GENOMIC DNA]</scope>
    <source>
        <strain evidence="7 8">VU population</strain>
        <tissue evidence="7">Whole body</tissue>
    </source>
</reference>